<evidence type="ECO:0000313" key="8">
    <source>
        <dbReference type="Proteomes" id="UP000054266"/>
    </source>
</evidence>
<dbReference type="NCBIfam" id="TIGR00756">
    <property type="entry name" value="PPR"/>
    <property type="match status" value="1"/>
</dbReference>
<reference evidence="7 8" key="1">
    <citation type="submission" date="2015-01" db="EMBL/GenBank/DDBJ databases">
        <title>The Genome Sequence of Capronia semiimmersa CBS27337.</title>
        <authorList>
            <consortium name="The Broad Institute Genomics Platform"/>
            <person name="Cuomo C."/>
            <person name="de Hoog S."/>
            <person name="Gorbushina A."/>
            <person name="Stielow B."/>
            <person name="Teixiera M."/>
            <person name="Abouelleil A."/>
            <person name="Chapman S.B."/>
            <person name="Priest M."/>
            <person name="Young S.K."/>
            <person name="Wortman J."/>
            <person name="Nusbaum C."/>
            <person name="Birren B."/>
        </authorList>
    </citation>
    <scope>NUCLEOTIDE SEQUENCE [LARGE SCALE GENOMIC DNA]</scope>
    <source>
        <strain evidence="7 8">CBS 27337</strain>
    </source>
</reference>
<dbReference type="Gene3D" id="1.25.40.10">
    <property type="entry name" value="Tetratricopeptide repeat domain"/>
    <property type="match status" value="2"/>
</dbReference>
<feature type="region of interest" description="Disordered" evidence="6">
    <location>
        <begin position="147"/>
        <end position="167"/>
    </location>
</feature>
<feature type="compositionally biased region" description="Low complexity" evidence="6">
    <location>
        <begin position="102"/>
        <end position="111"/>
    </location>
</feature>
<comment type="function">
    <text evidence="3">Regulates mitochondrial small subunit maturation by controlling 15S rRNA 5'-end processing. Localizes to the 5' precursor of the 15S rRNA in a position that is subsequently occupied by mS47 in the mature yeast mtSSU. Uses structure and sequence-specific RNA recognition, binding to a single-stranded region of the precursor and specifically recognizing bases -6 to -1. The exchange of Ccm1 for mS47 is coupled to the irreversible removal of precursor rRNA that is accompanied by conformational changes of the mitoribosomal proteins uS5m and mS26. These conformational changes signal completion of 5'-end rRNA processing through protection of the mature 5'-end of the 15S rRNA and stabilization of mS47. The removal of the 5' precursor together with the dissociation of Ccm1 may be catalyzed by the 5'-3' exoribonuclease Pet127. Involved in the specific removal of group I introns in mitochondrial encoded transcripts.</text>
</comment>
<keyword evidence="2" id="KW-0677">Repeat</keyword>
<comment type="subunit">
    <text evidence="4">Binds to mitochondrial small subunit 15S rRNA.</text>
</comment>
<dbReference type="Proteomes" id="UP000054266">
    <property type="component" value="Unassembled WGS sequence"/>
</dbReference>
<dbReference type="HOGENOM" id="CLU_003430_1_1_1"/>
<proteinExistence type="inferred from homology"/>
<feature type="region of interest" description="Disordered" evidence="6">
    <location>
        <begin position="898"/>
        <end position="930"/>
    </location>
</feature>
<dbReference type="InterPro" id="IPR011990">
    <property type="entry name" value="TPR-like_helical_dom_sf"/>
</dbReference>
<organism evidence="7 8">
    <name type="scientific">Phialophora macrospora</name>
    <dbReference type="NCBI Taxonomy" id="1851006"/>
    <lineage>
        <taxon>Eukaryota</taxon>
        <taxon>Fungi</taxon>
        <taxon>Dikarya</taxon>
        <taxon>Ascomycota</taxon>
        <taxon>Pezizomycotina</taxon>
        <taxon>Eurotiomycetes</taxon>
        <taxon>Chaetothyriomycetidae</taxon>
        <taxon>Chaetothyriales</taxon>
        <taxon>Herpotrichiellaceae</taxon>
        <taxon>Phialophora</taxon>
    </lineage>
</organism>
<feature type="repeat" description="PPR" evidence="5">
    <location>
        <begin position="547"/>
        <end position="581"/>
    </location>
</feature>
<evidence type="ECO:0000256" key="5">
    <source>
        <dbReference type="PROSITE-ProRule" id="PRU00708"/>
    </source>
</evidence>
<evidence type="ECO:0000256" key="6">
    <source>
        <dbReference type="SAM" id="MobiDB-lite"/>
    </source>
</evidence>
<feature type="region of interest" description="Disordered" evidence="6">
    <location>
        <begin position="65"/>
        <end position="111"/>
    </location>
</feature>
<feature type="compositionally biased region" description="Polar residues" evidence="6">
    <location>
        <begin position="147"/>
        <end position="157"/>
    </location>
</feature>
<dbReference type="InterPro" id="IPR002885">
    <property type="entry name" value="PPR_rpt"/>
</dbReference>
<comment type="similarity">
    <text evidence="1">Belongs to the CCM1 family.</text>
</comment>
<evidence type="ECO:0008006" key="9">
    <source>
        <dbReference type="Google" id="ProtNLM"/>
    </source>
</evidence>
<feature type="compositionally biased region" description="Basic and acidic residues" evidence="6">
    <location>
        <begin position="903"/>
        <end position="921"/>
    </location>
</feature>
<protein>
    <recommendedName>
        <fullName evidence="9">Pentacotripeptide-repeat region of PRORP domain-containing protein</fullName>
    </recommendedName>
</protein>
<keyword evidence="8" id="KW-1185">Reference proteome</keyword>
<evidence type="ECO:0000256" key="3">
    <source>
        <dbReference type="ARBA" id="ARBA00044493"/>
    </source>
</evidence>
<dbReference type="Pfam" id="PF13041">
    <property type="entry name" value="PPR_2"/>
    <property type="match status" value="1"/>
</dbReference>
<evidence type="ECO:0000256" key="1">
    <source>
        <dbReference type="ARBA" id="ARBA00006192"/>
    </source>
</evidence>
<evidence type="ECO:0000256" key="4">
    <source>
        <dbReference type="ARBA" id="ARBA00044511"/>
    </source>
</evidence>
<dbReference type="EMBL" id="KN846963">
    <property type="protein sequence ID" value="KIW62408.1"/>
    <property type="molecule type" value="Genomic_DNA"/>
</dbReference>
<dbReference type="PANTHER" id="PTHR47447:SF17">
    <property type="entry name" value="OS12G0638900 PROTEIN"/>
    <property type="match status" value="1"/>
</dbReference>
<name>A0A0D2F3E0_9EURO</name>
<dbReference type="STRING" id="5601.A0A0D2F3E0"/>
<gene>
    <name evidence="7" type="ORF">PV04_10586</name>
</gene>
<feature type="repeat" description="PPR" evidence="5">
    <location>
        <begin position="512"/>
        <end position="546"/>
    </location>
</feature>
<dbReference type="PROSITE" id="PS51375">
    <property type="entry name" value="PPR"/>
    <property type="match status" value="2"/>
</dbReference>
<evidence type="ECO:0000256" key="2">
    <source>
        <dbReference type="ARBA" id="ARBA00022737"/>
    </source>
</evidence>
<dbReference type="PANTHER" id="PTHR47447">
    <property type="entry name" value="OS03G0856100 PROTEIN"/>
    <property type="match status" value="1"/>
</dbReference>
<evidence type="ECO:0000313" key="7">
    <source>
        <dbReference type="EMBL" id="KIW62408.1"/>
    </source>
</evidence>
<sequence length="1333" mass="150148">MLERTAACIEPASQLFLRRIEPPVRTRRALGPSFWRNRGNHLDVPHWWPLYLERIRASRHYDATPESSLLCPRPSRIVSPDEHSSQFRSRASKRDRSPEAPSPSSRAYSRSSTFAQNANAALIAGNDASLLAGSAVLAIDAVQDPSGRNSNHLVTANTRKEVSEPCSSGCSSLAERQLREIIDGTRELKSTSTDAVLDRAWILFNQIPDQRAYATDIFHLFAKSGRNLDQTRALGAFRLVDEESRAREDYERAVRVAVKVDNYRIALAINDQATRRNLHQGCSVFLLLHAVSNQLWNTANTVWNTSFKRTSFRFNQTSPTRVALVKEVGNYRNLPLAMHHLGSKLRERAPVIMQHSGTLQTLFNELLAALVRNGRLMSIITPQGLQNLFDISYDLRGAVPSLYLSAINTINKSTIRPDKGPLADAVYTNLRSDLPEISPGPSTYGSLLSIHTEQGASAQTYLHYLNEFAKFHGVADKMSYQKVLSALAAQGDIDGVQEVFLRLSQAHGRPTEPAFYTPLLYVYARLGDVSATEREFQTMKDYGVIPMVYAWNILIYAHARSPHPEQALRVLSTMQAEGVTPDAYTFTTLIGVFARNGDTHAVLDMLEKAQQHQVKGSYALVTGLVQSYCLNDQADAAERLAAAATTAALRGNPTTMWNYLLRHYAFLADSKSMLRVQQRMAALGVDADAMTHAAFMTALVLLGKTRDAVQILRTLNMSQTLAATPFHYAIILHGFAQEGDRDMANVIYQELLEKFPRLGASPRLAMFHLQAGRNLVENERPKFAAQYLEGILHGLTTEDRASRQPQPGLRRRRSIEAVPSLYIEYFVDLLMSKGQVKRAELLVQRFETLHRSSFLQLSSSAPMPIPLLCAQLSVQAGKQAWDDVEAIWRHTLERGIQLGKRSGTREEKPSPEINEDDKTHVQEAPGSLPMQPVGLPEAGLASSEKFTFGSMIPDSASNTFPLDKPGLTILYSQRHLLEVPLSRYLNTLAVRQLQNSAIALVAKMEKVGFALTSKNWNMYIQTLTRSDDPEHWLLAYKLFERKMIAHTPPWPVLQRGEWLPPKESEDIPSVPVRRKIIEKRNPDQLMPTYYTAVHLASVLLKANRLAAEGENSTYLNIWRKAPLTCRYIRRMPYLKDRVQGILLRNRRMRILPPRRPRLHTAPDRSGVLGSRSPVDHVPAAEVVGLDAALKSVATDAKSSAEITKNRAIRQAELYEGQISRAQISRDDRRDLEGKAEFERRIEYKERKLLQMLRRMRKDISLSRTVSDMYIGHPTIPASVNLDRTRNSRCAGQTLYGSEYQRLVKEARTKKLLRDHRRAVLRRVCGERSRRKGR</sequence>
<accession>A0A0D2F3E0</accession>